<keyword evidence="3" id="KW-1185">Reference proteome</keyword>
<dbReference type="InterPro" id="IPR000182">
    <property type="entry name" value="GNAT_dom"/>
</dbReference>
<feature type="domain" description="N-acetyltransferase" evidence="1">
    <location>
        <begin position="39"/>
        <end position="189"/>
    </location>
</feature>
<dbReference type="Proteomes" id="UP001216674">
    <property type="component" value="Unassembled WGS sequence"/>
</dbReference>
<dbReference type="EMBL" id="JARJLM010000281">
    <property type="protein sequence ID" value="MDF3834548.1"/>
    <property type="molecule type" value="Genomic_DNA"/>
</dbReference>
<evidence type="ECO:0000313" key="2">
    <source>
        <dbReference type="EMBL" id="MDF3834548.1"/>
    </source>
</evidence>
<dbReference type="Pfam" id="PF00583">
    <property type="entry name" value="Acetyltransf_1"/>
    <property type="match status" value="1"/>
</dbReference>
<evidence type="ECO:0000313" key="3">
    <source>
        <dbReference type="Proteomes" id="UP001216674"/>
    </source>
</evidence>
<dbReference type="RefSeq" id="WP_276265568.1">
    <property type="nucleotide sequence ID" value="NZ_JARJLM010000281.1"/>
</dbReference>
<dbReference type="SUPFAM" id="SSF55729">
    <property type="entry name" value="Acyl-CoA N-acyltransferases (Nat)"/>
    <property type="match status" value="1"/>
</dbReference>
<proteinExistence type="predicted"/>
<dbReference type="Gene3D" id="3.40.630.30">
    <property type="match status" value="1"/>
</dbReference>
<dbReference type="PROSITE" id="PS51186">
    <property type="entry name" value="GNAT"/>
    <property type="match status" value="1"/>
</dbReference>
<name>A0ABT6APM3_9BURK</name>
<protein>
    <submittedName>
        <fullName evidence="2">GNAT family N-acetyltransferase</fullName>
    </submittedName>
</protein>
<dbReference type="CDD" id="cd04301">
    <property type="entry name" value="NAT_SF"/>
    <property type="match status" value="1"/>
</dbReference>
<feature type="non-terminal residue" evidence="2">
    <location>
        <position position="196"/>
    </location>
</feature>
<reference evidence="2 3" key="1">
    <citation type="submission" date="2023-03" db="EMBL/GenBank/DDBJ databases">
        <title>Draft assemblies of triclosan tolerant bacteria isolated from returned activated sludge.</title>
        <authorList>
            <person name="Van Hamelsveld S."/>
        </authorList>
    </citation>
    <scope>NUCLEOTIDE SEQUENCE [LARGE SCALE GENOMIC DNA]</scope>
    <source>
        <strain evidence="2 3">GW210010_S58</strain>
    </source>
</reference>
<accession>A0ABT6APM3</accession>
<gene>
    <name evidence="2" type="ORF">P3W85_16520</name>
</gene>
<comment type="caution">
    <text evidence="2">The sequence shown here is derived from an EMBL/GenBank/DDBJ whole genome shotgun (WGS) entry which is preliminary data.</text>
</comment>
<organism evidence="2 3">
    <name type="scientific">Cupriavidus basilensis</name>
    <dbReference type="NCBI Taxonomy" id="68895"/>
    <lineage>
        <taxon>Bacteria</taxon>
        <taxon>Pseudomonadati</taxon>
        <taxon>Pseudomonadota</taxon>
        <taxon>Betaproteobacteria</taxon>
        <taxon>Burkholderiales</taxon>
        <taxon>Burkholderiaceae</taxon>
        <taxon>Cupriavidus</taxon>
    </lineage>
</organism>
<dbReference type="InterPro" id="IPR016181">
    <property type="entry name" value="Acyl_CoA_acyltransferase"/>
</dbReference>
<evidence type="ECO:0000259" key="1">
    <source>
        <dbReference type="PROSITE" id="PS51186"/>
    </source>
</evidence>
<sequence length="196" mass="21154">MQTIEHFSLAGQSHPPAAGSHAACPECAQSWLLAGGKRVVVRAVSPGDVEQERAFVQALSRESRYYRFLTGGRVSDDVINLFVASHAGLALVVTAEVDGQPVIVANGNYVVTDEGIAEFAVAVADDWQGKGIGRRLILRLRDAAQAAGLHLLRGDVLSENRRMLALMREFGFSSRRNPEDNLLYQVSLALRGQAAS</sequence>